<keyword evidence="2" id="KW-1185">Reference proteome</keyword>
<evidence type="ECO:0000313" key="2">
    <source>
        <dbReference type="Proteomes" id="UP000318801"/>
    </source>
</evidence>
<evidence type="ECO:0000313" key="1">
    <source>
        <dbReference type="EMBL" id="TPW33227.1"/>
    </source>
</evidence>
<dbReference type="EMBL" id="VHLG01000001">
    <property type="protein sequence ID" value="TPW33227.1"/>
    <property type="molecule type" value="Genomic_DNA"/>
</dbReference>
<organism evidence="1 2">
    <name type="scientific">Martelella alba</name>
    <dbReference type="NCBI Taxonomy" id="2590451"/>
    <lineage>
        <taxon>Bacteria</taxon>
        <taxon>Pseudomonadati</taxon>
        <taxon>Pseudomonadota</taxon>
        <taxon>Alphaproteobacteria</taxon>
        <taxon>Hyphomicrobiales</taxon>
        <taxon>Aurantimonadaceae</taxon>
        <taxon>Martelella</taxon>
    </lineage>
</organism>
<dbReference type="AlphaFoldDB" id="A0A506UIT3"/>
<dbReference type="OrthoDB" id="9907325at2"/>
<sequence>MGERTPYKPDQTQALAAIERRRQVLAVSHADLAHTAGLSQATWRRIRREKRAFPAQVNALRYALRTIEKRRQVEDQSFPESDDV</sequence>
<reference evidence="1 2" key="1">
    <citation type="submission" date="2019-06" db="EMBL/GenBank/DDBJ databases">
        <authorList>
            <person name="Li M."/>
        </authorList>
    </citation>
    <scope>NUCLEOTIDE SEQUENCE [LARGE SCALE GENOMIC DNA]</scope>
    <source>
        <strain evidence="1 2">BGMRC2036</strain>
    </source>
</reference>
<proteinExistence type="predicted"/>
<protein>
    <recommendedName>
        <fullName evidence="3">Helix-turn-helix domain-containing protein</fullName>
    </recommendedName>
</protein>
<evidence type="ECO:0008006" key="3">
    <source>
        <dbReference type="Google" id="ProtNLM"/>
    </source>
</evidence>
<dbReference type="RefSeq" id="WP_141147165.1">
    <property type="nucleotide sequence ID" value="NZ_VHLG01000001.1"/>
</dbReference>
<comment type="caution">
    <text evidence="1">The sequence shown here is derived from an EMBL/GenBank/DDBJ whole genome shotgun (WGS) entry which is preliminary data.</text>
</comment>
<gene>
    <name evidence="1" type="ORF">FJU08_01290</name>
</gene>
<name>A0A506UIT3_9HYPH</name>
<accession>A0A506UIT3</accession>
<dbReference type="Proteomes" id="UP000318801">
    <property type="component" value="Unassembled WGS sequence"/>
</dbReference>